<feature type="chain" id="PRO_5039953102" evidence="7">
    <location>
        <begin position="25"/>
        <end position="702"/>
    </location>
</feature>
<evidence type="ECO:0000256" key="1">
    <source>
        <dbReference type="ARBA" id="ARBA00005272"/>
    </source>
</evidence>
<keyword evidence="3" id="KW-0274">FAD</keyword>
<reference evidence="10" key="1">
    <citation type="journal article" date="2021" name="Sci. Rep.">
        <title>Diploid genomic architecture of Nitzschia inconspicua, an elite biomass production diatom.</title>
        <authorList>
            <person name="Oliver A."/>
            <person name="Podell S."/>
            <person name="Pinowska A."/>
            <person name="Traller J.C."/>
            <person name="Smith S.R."/>
            <person name="McClure R."/>
            <person name="Beliaev A."/>
            <person name="Bohutskyi P."/>
            <person name="Hill E.A."/>
            <person name="Rabines A."/>
            <person name="Zheng H."/>
            <person name="Allen L.Z."/>
            <person name="Kuo A."/>
            <person name="Grigoriev I.V."/>
            <person name="Allen A.E."/>
            <person name="Hazlebeck D."/>
            <person name="Allen E.E."/>
        </authorList>
    </citation>
    <scope>NUCLEOTIDE SEQUENCE</scope>
    <source>
        <strain evidence="10">Hildebrandi</strain>
    </source>
</reference>
<sequence>MMKSKFLYVFLLVRTLTTIRSVDAFVITTNNKKAIGIYSSPVCSMRRRIQKGNRNNGHSVISLRSTEKEMSQDTESEQPIPEEFTSHTQKHQIRKHFFEIPTEMETHELGEEEEESDVKRRKEDLVITNDEDFKNDKIMKLMRSEVGVKEVLQRSEFETWKGASFLPDSSNLPLDVLMERTLDTFEDVAVHLRRIPYENGGQLLTKEEDATRKTVVVLGSGWAAHALMKVVDCRKIRLVIVSPVNHFVFTPMLASASVGTVEYRSMTEAVRSTNPCMEAYFEGKAIDLDLENKTVTVKLNKLLDGVREGESPQLELSYDHLVVSVGCKVDGRGVPGVEKCLRLKTLDDARKLRQSLCETFEYASRPEVAGPDASNERTKRATIAICGGGPTGVELAGEVMDLARDITRKHKGSYANLAGDIRVVLVHGGSELVPQFNKSLRAEALRTLKKQGVEVILNTRVTEVTDGKIKLSQRTVDDDGNVSWREESELPVGLTVWAAGTKPVEFTEKLLSQLPEGAGNSDGRIKVDKWMRPPMPKEELLGTVFVLGDAAAFPEGNVEIAYDQALPQTAQVAGQQGAYLARLLSRGYNLNVTPPSLPRESEIDSQSVFYDPLTRKWLELRGLTDADKFVFLNLGLLAYLGGGEALTQVQLGDVPIFSYFGSIAFVLWRSVYLVKQVATRNRILVTFDWLKSALFERDLTRF</sequence>
<protein>
    <submittedName>
        <fullName evidence="10">FAD-dependent pyridine nucleotide-disulfide oxidoreductase</fullName>
    </submittedName>
</protein>
<evidence type="ECO:0000259" key="8">
    <source>
        <dbReference type="Pfam" id="PF07992"/>
    </source>
</evidence>
<evidence type="ECO:0000256" key="4">
    <source>
        <dbReference type="ARBA" id="ARBA00023002"/>
    </source>
</evidence>
<feature type="region of interest" description="Disordered" evidence="6">
    <location>
        <begin position="65"/>
        <end position="86"/>
    </location>
</feature>
<evidence type="ECO:0000256" key="2">
    <source>
        <dbReference type="ARBA" id="ARBA00022630"/>
    </source>
</evidence>
<evidence type="ECO:0000313" key="11">
    <source>
        <dbReference type="Proteomes" id="UP000693970"/>
    </source>
</evidence>
<gene>
    <name evidence="10" type="ORF">IV203_009353</name>
</gene>
<feature type="domain" description="External alternative NADH-ubiquinone oxidoreductase-like C-terminal" evidence="9">
    <location>
        <begin position="634"/>
        <end position="698"/>
    </location>
</feature>
<comment type="similarity">
    <text evidence="1">Belongs to the NADH dehydrogenase family.</text>
</comment>
<feature type="domain" description="FAD/NAD(P)-binding" evidence="8">
    <location>
        <begin position="214"/>
        <end position="577"/>
    </location>
</feature>
<comment type="caution">
    <text evidence="10">The sequence shown here is derived from an EMBL/GenBank/DDBJ whole genome shotgun (WGS) entry which is preliminary data.</text>
</comment>
<dbReference type="Pfam" id="PF22366">
    <property type="entry name" value="NDH2_C"/>
    <property type="match status" value="1"/>
</dbReference>
<reference evidence="10" key="2">
    <citation type="submission" date="2021-04" db="EMBL/GenBank/DDBJ databases">
        <authorList>
            <person name="Podell S."/>
        </authorList>
    </citation>
    <scope>NUCLEOTIDE SEQUENCE</scope>
    <source>
        <strain evidence="10">Hildebrandi</strain>
    </source>
</reference>
<keyword evidence="4" id="KW-0560">Oxidoreductase</keyword>
<dbReference type="PANTHER" id="PTHR43706">
    <property type="entry name" value="NADH DEHYDROGENASE"/>
    <property type="match status" value="1"/>
</dbReference>
<evidence type="ECO:0000313" key="10">
    <source>
        <dbReference type="EMBL" id="KAG7353304.1"/>
    </source>
</evidence>
<dbReference type="OrthoDB" id="3244603at2759"/>
<keyword evidence="2" id="KW-0285">Flavoprotein</keyword>
<dbReference type="GO" id="GO:0003954">
    <property type="term" value="F:NADH dehydrogenase activity"/>
    <property type="evidence" value="ECO:0007669"/>
    <property type="project" value="InterPro"/>
</dbReference>
<proteinExistence type="inferred from homology"/>
<dbReference type="Pfam" id="PF07992">
    <property type="entry name" value="Pyr_redox_2"/>
    <property type="match status" value="1"/>
</dbReference>
<dbReference type="Proteomes" id="UP000693970">
    <property type="component" value="Unassembled WGS sequence"/>
</dbReference>
<evidence type="ECO:0000256" key="6">
    <source>
        <dbReference type="SAM" id="MobiDB-lite"/>
    </source>
</evidence>
<dbReference type="InterPro" id="IPR054585">
    <property type="entry name" value="NDH2-like_C"/>
</dbReference>
<evidence type="ECO:0000259" key="9">
    <source>
        <dbReference type="Pfam" id="PF22366"/>
    </source>
</evidence>
<keyword evidence="11" id="KW-1185">Reference proteome</keyword>
<dbReference type="PANTHER" id="PTHR43706:SF38">
    <property type="entry name" value="FAD_NAD(P)-BINDING DOMAIN-CONTAINING PROTEIN"/>
    <property type="match status" value="1"/>
</dbReference>
<keyword evidence="5" id="KW-0520">NAD</keyword>
<dbReference type="InterPro" id="IPR045024">
    <property type="entry name" value="NDH-2"/>
</dbReference>
<organism evidence="10 11">
    <name type="scientific">Nitzschia inconspicua</name>
    <dbReference type="NCBI Taxonomy" id="303405"/>
    <lineage>
        <taxon>Eukaryota</taxon>
        <taxon>Sar</taxon>
        <taxon>Stramenopiles</taxon>
        <taxon>Ochrophyta</taxon>
        <taxon>Bacillariophyta</taxon>
        <taxon>Bacillariophyceae</taxon>
        <taxon>Bacillariophycidae</taxon>
        <taxon>Bacillariales</taxon>
        <taxon>Bacillariaceae</taxon>
        <taxon>Nitzschia</taxon>
    </lineage>
</organism>
<feature type="signal peptide" evidence="7">
    <location>
        <begin position="1"/>
        <end position="24"/>
    </location>
</feature>
<dbReference type="AlphaFoldDB" id="A0A9K3L184"/>
<dbReference type="EMBL" id="JAGRRH010000017">
    <property type="protein sequence ID" value="KAG7353304.1"/>
    <property type="molecule type" value="Genomic_DNA"/>
</dbReference>
<dbReference type="InterPro" id="IPR023753">
    <property type="entry name" value="FAD/NAD-binding_dom"/>
</dbReference>
<keyword evidence="7" id="KW-0732">Signal</keyword>
<evidence type="ECO:0000256" key="3">
    <source>
        <dbReference type="ARBA" id="ARBA00022827"/>
    </source>
</evidence>
<evidence type="ECO:0000256" key="7">
    <source>
        <dbReference type="SAM" id="SignalP"/>
    </source>
</evidence>
<dbReference type="GO" id="GO:0005739">
    <property type="term" value="C:mitochondrion"/>
    <property type="evidence" value="ECO:0007669"/>
    <property type="project" value="TreeGrafter"/>
</dbReference>
<accession>A0A9K3L184</accession>
<name>A0A9K3L184_9STRA</name>
<evidence type="ECO:0000256" key="5">
    <source>
        <dbReference type="ARBA" id="ARBA00023027"/>
    </source>
</evidence>